<dbReference type="GO" id="GO:0016020">
    <property type="term" value="C:membrane"/>
    <property type="evidence" value="ECO:0007669"/>
    <property type="project" value="UniProtKB-SubCell"/>
</dbReference>
<dbReference type="InterPro" id="IPR036259">
    <property type="entry name" value="MFS_trans_sf"/>
</dbReference>
<dbReference type="Gene3D" id="1.20.1250.20">
    <property type="entry name" value="MFS general substrate transporter like domains"/>
    <property type="match status" value="1"/>
</dbReference>
<dbReference type="SUPFAM" id="SSF103473">
    <property type="entry name" value="MFS general substrate transporter"/>
    <property type="match status" value="1"/>
</dbReference>
<feature type="transmembrane region" description="Helical" evidence="5">
    <location>
        <begin position="292"/>
        <end position="316"/>
    </location>
</feature>
<keyword evidence="2 5" id="KW-0812">Transmembrane</keyword>
<protein>
    <submittedName>
        <fullName evidence="6">Solute carrier family 49 member 3</fullName>
    </submittedName>
</protein>
<feature type="transmembrane region" description="Helical" evidence="5">
    <location>
        <begin position="207"/>
        <end position="230"/>
    </location>
</feature>
<dbReference type="PANTHER" id="PTHR10924">
    <property type="entry name" value="MAJOR FACILITATOR SUPERFAMILY PROTEIN-RELATED"/>
    <property type="match status" value="1"/>
</dbReference>
<keyword evidence="4 5" id="KW-0472">Membrane</keyword>
<dbReference type="PANTHER" id="PTHR10924:SF6">
    <property type="entry name" value="SOLUTE CARRIER FAMILY 49 MEMBER A3"/>
    <property type="match status" value="1"/>
</dbReference>
<sequence>MIGPGEDGEKLLGMTEDPEDSLGSVDSGAHVYHVYARRWFVLAVLCLLNLSNALIWLSFAPIADKAATFFGISLAQVNWLAIVFLVACIPCGIVASWSMDSIGLRVTLVLGSWLNALGSVLRALSDHPLMPTALKGFPLLMTGQTLGALAQPFLLFAPTKLAAVWFPDSQRATANTLASMSNPLGILLANVLSPTIVYEADQMPMMLYLYCLPAVLACALATCGVCSGSPPTPPSLGATHPTGEPFWRSVKAVMTNKPYLVLFFCFGAGVALFTAFTTLLEQILCSRGYSDSFSGLCGALTIGFGIIGAGLVGFYVDRSKKFVEVAKINFCLAALAACVFAMVCGMREQEYVIAVACCVFGMFGFSIYPVCMELGVECTYPVGEATSSGILFISGQLQGVLYIVLMQVVARPLPATAVPTAVCHGNGMTPQDWTVSVLLFAGIAMLGACCMVVAFRTEYRRRKAEAVESSESEP</sequence>
<proteinExistence type="predicted"/>
<dbReference type="GeneTree" id="ENSGT01030000234625"/>
<dbReference type="OMA" id="STICWTG"/>
<feature type="transmembrane region" description="Helical" evidence="5">
    <location>
        <begin position="102"/>
        <end position="124"/>
    </location>
</feature>
<dbReference type="Ensembl" id="ENSPMAT00000001685.1">
    <property type="protein sequence ID" value="ENSPMAP00000001676.1"/>
    <property type="gene ID" value="ENSPMAG00000001514.1"/>
</dbReference>
<reference evidence="6" key="1">
    <citation type="submission" date="2025-08" db="UniProtKB">
        <authorList>
            <consortium name="Ensembl"/>
        </authorList>
    </citation>
    <scope>IDENTIFICATION</scope>
</reference>
<feature type="transmembrane region" description="Helical" evidence="5">
    <location>
        <begin position="69"/>
        <end position="96"/>
    </location>
</feature>
<dbReference type="InterPro" id="IPR049680">
    <property type="entry name" value="FLVCR1-2_SLC49-like"/>
</dbReference>
<dbReference type="STRING" id="7757.ENSPMAP00000001676"/>
<dbReference type="GO" id="GO:0022857">
    <property type="term" value="F:transmembrane transporter activity"/>
    <property type="evidence" value="ECO:0007669"/>
    <property type="project" value="InterPro"/>
</dbReference>
<accession>S4R8Z5</accession>
<evidence type="ECO:0000313" key="6">
    <source>
        <dbReference type="Ensembl" id="ENSPMAP00000001676.1"/>
    </source>
</evidence>
<keyword evidence="3 5" id="KW-1133">Transmembrane helix</keyword>
<feature type="transmembrane region" description="Helical" evidence="5">
    <location>
        <begin position="39"/>
        <end position="57"/>
    </location>
</feature>
<feature type="transmembrane region" description="Helical" evidence="5">
    <location>
        <begin position="322"/>
        <end position="344"/>
    </location>
</feature>
<reference evidence="6" key="2">
    <citation type="submission" date="2025-09" db="UniProtKB">
        <authorList>
            <consortium name="Ensembl"/>
        </authorList>
    </citation>
    <scope>IDENTIFICATION</scope>
</reference>
<evidence type="ECO:0000256" key="1">
    <source>
        <dbReference type="ARBA" id="ARBA00004141"/>
    </source>
</evidence>
<dbReference type="HOGENOM" id="CLU_023132_3_2_1"/>
<organism evidence="6">
    <name type="scientific">Petromyzon marinus</name>
    <name type="common">Sea lamprey</name>
    <dbReference type="NCBI Taxonomy" id="7757"/>
    <lineage>
        <taxon>Eukaryota</taxon>
        <taxon>Metazoa</taxon>
        <taxon>Chordata</taxon>
        <taxon>Craniata</taxon>
        <taxon>Vertebrata</taxon>
        <taxon>Cyclostomata</taxon>
        <taxon>Hyperoartia</taxon>
        <taxon>Petromyzontiformes</taxon>
        <taxon>Petromyzontidae</taxon>
        <taxon>Petromyzon</taxon>
    </lineage>
</organism>
<evidence type="ECO:0000256" key="2">
    <source>
        <dbReference type="ARBA" id="ARBA00022692"/>
    </source>
</evidence>
<feature type="transmembrane region" description="Helical" evidence="5">
    <location>
        <begin position="351"/>
        <end position="370"/>
    </location>
</feature>
<feature type="transmembrane region" description="Helical" evidence="5">
    <location>
        <begin position="435"/>
        <end position="455"/>
    </location>
</feature>
<comment type="subcellular location">
    <subcellularLocation>
        <location evidence="1">Membrane</location>
        <topology evidence="1">Multi-pass membrane protein</topology>
    </subcellularLocation>
</comment>
<dbReference type="AlphaFoldDB" id="S4R8Z5"/>
<gene>
    <name evidence="6" type="primary">SLC49A3</name>
</gene>
<dbReference type="Pfam" id="PF07690">
    <property type="entry name" value="MFS_1"/>
    <property type="match status" value="1"/>
</dbReference>
<evidence type="ECO:0000256" key="4">
    <source>
        <dbReference type="ARBA" id="ARBA00023136"/>
    </source>
</evidence>
<dbReference type="InterPro" id="IPR011701">
    <property type="entry name" value="MFS"/>
</dbReference>
<dbReference type="CDD" id="cd17399">
    <property type="entry name" value="MFS_MFSD7"/>
    <property type="match status" value="1"/>
</dbReference>
<feature type="transmembrane region" description="Helical" evidence="5">
    <location>
        <begin position="259"/>
        <end position="280"/>
    </location>
</feature>
<feature type="transmembrane region" description="Helical" evidence="5">
    <location>
        <begin position="136"/>
        <end position="157"/>
    </location>
</feature>
<name>S4R8Z5_PETMA</name>
<evidence type="ECO:0000256" key="5">
    <source>
        <dbReference type="SAM" id="Phobius"/>
    </source>
</evidence>
<evidence type="ECO:0000256" key="3">
    <source>
        <dbReference type="ARBA" id="ARBA00022989"/>
    </source>
</evidence>